<dbReference type="VEuPathDB" id="CryptoDB:GNI_013340"/>
<evidence type="ECO:0000313" key="2">
    <source>
        <dbReference type="Proteomes" id="UP000019763"/>
    </source>
</evidence>
<dbReference type="RefSeq" id="XP_011128877.1">
    <property type="nucleotide sequence ID" value="XM_011130575.1"/>
</dbReference>
<keyword evidence="2" id="KW-1185">Reference proteome</keyword>
<proteinExistence type="predicted"/>
<dbReference type="AlphaFoldDB" id="A0A023BCG9"/>
<comment type="caution">
    <text evidence="1">The sequence shown here is derived from an EMBL/GenBank/DDBJ whole genome shotgun (WGS) entry which is preliminary data.</text>
</comment>
<evidence type="ECO:0000313" key="1">
    <source>
        <dbReference type="EMBL" id="EZG84059.1"/>
    </source>
</evidence>
<organism evidence="1 2">
    <name type="scientific">Gregarina niphandrodes</name>
    <name type="common">Septate eugregarine</name>
    <dbReference type="NCBI Taxonomy" id="110365"/>
    <lineage>
        <taxon>Eukaryota</taxon>
        <taxon>Sar</taxon>
        <taxon>Alveolata</taxon>
        <taxon>Apicomplexa</taxon>
        <taxon>Conoidasida</taxon>
        <taxon>Gregarinasina</taxon>
        <taxon>Eugregarinorida</taxon>
        <taxon>Gregarinidae</taxon>
        <taxon>Gregarina</taxon>
    </lineage>
</organism>
<name>A0A023BCG9_GRENI</name>
<accession>A0A023BCG9</accession>
<sequence length="185" mass="20231">MVTQNVQKSLQQLHSKARTTLKEVLTTGLKTCEDQQTESPVQISTNIPFKKTDKFRPRIWGNAEFEIQTDWLIGGRQMAVDQTCDELGGAIVITAKYKSQSLPVSVEWSRAYNGILLGDIKVTGNSCPITADDAGCVIKAAITPQRSANLGTAFVEVGPFDMDVSMKQSLLSYLGNKQASFSVDL</sequence>
<dbReference type="EMBL" id="AFNH02000099">
    <property type="protein sequence ID" value="EZG84059.1"/>
    <property type="molecule type" value="Genomic_DNA"/>
</dbReference>
<dbReference type="Proteomes" id="UP000019763">
    <property type="component" value="Unassembled WGS sequence"/>
</dbReference>
<gene>
    <name evidence="1" type="ORF">GNI_013340</name>
</gene>
<reference evidence="1" key="1">
    <citation type="submission" date="2013-12" db="EMBL/GenBank/DDBJ databases">
        <authorList>
            <person name="Omoto C.K."/>
            <person name="Sibley D."/>
            <person name="Venepally P."/>
            <person name="Hadjithomas M."/>
            <person name="Karamycheva S."/>
            <person name="Brunk B."/>
            <person name="Roos D."/>
            <person name="Caler E."/>
            <person name="Lorenzi H."/>
        </authorList>
    </citation>
    <scope>NUCLEOTIDE SEQUENCE</scope>
</reference>
<protein>
    <submittedName>
        <fullName evidence="1">Uncharacterized protein</fullName>
    </submittedName>
</protein>
<dbReference type="GeneID" id="22910741"/>